<dbReference type="Proteomes" id="UP000019226">
    <property type="component" value="Chromosome"/>
</dbReference>
<proteinExistence type="predicted"/>
<feature type="domain" description="CMP/dCMP-type deaminase" evidence="1">
    <location>
        <begin position="2"/>
        <end position="125"/>
    </location>
</feature>
<reference evidence="3" key="1">
    <citation type="submission" date="2013-02" db="EMBL/GenBank/DDBJ databases">
        <title>The complete genome sequence of Corynebacterium casei LMG S-19264 (=DSM 44701).</title>
        <authorList>
            <person name="Ruckert C."/>
            <person name="Albersmeier A."/>
            <person name="Kalinowski J."/>
        </authorList>
    </citation>
    <scope>NUCLEOTIDE SEQUENCE [LARGE SCALE GENOMIC DNA]</scope>
    <source>
        <strain evidence="3">LMG S-19264</strain>
    </source>
</reference>
<accession>A0ABM5PQT3</accession>
<dbReference type="GeneID" id="96768559"/>
<dbReference type="Pfam" id="PF00383">
    <property type="entry name" value="dCMP_cyt_deam_1"/>
    <property type="match status" value="1"/>
</dbReference>
<keyword evidence="3" id="KW-1185">Reference proteome</keyword>
<dbReference type="Gene3D" id="3.40.140.10">
    <property type="entry name" value="Cytidine Deaminase, domain 2"/>
    <property type="match status" value="1"/>
</dbReference>
<gene>
    <name evidence="2" type="ORF">CCASEI_09030</name>
</gene>
<evidence type="ECO:0000259" key="1">
    <source>
        <dbReference type="PROSITE" id="PS51747"/>
    </source>
</evidence>
<dbReference type="InterPro" id="IPR016193">
    <property type="entry name" value="Cytidine_deaminase-like"/>
</dbReference>
<dbReference type="PROSITE" id="PS51747">
    <property type="entry name" value="CYT_DCMP_DEAMINASES_2"/>
    <property type="match status" value="1"/>
</dbReference>
<dbReference type="SUPFAM" id="SSF53927">
    <property type="entry name" value="Cytidine deaminase-like"/>
    <property type="match status" value="1"/>
</dbReference>
<dbReference type="PANTHER" id="PTHR11079">
    <property type="entry name" value="CYTOSINE DEAMINASE FAMILY MEMBER"/>
    <property type="match status" value="1"/>
</dbReference>
<dbReference type="CDD" id="cd01285">
    <property type="entry name" value="nucleoside_deaminase"/>
    <property type="match status" value="1"/>
</dbReference>
<name>A0ABM5PQT3_9CORY</name>
<protein>
    <submittedName>
        <fullName evidence="2">CMP/dCMP deaminase zinc-binding protein</fullName>
    </submittedName>
</protein>
<dbReference type="EMBL" id="CP004350">
    <property type="protein sequence ID" value="AHI20369.1"/>
    <property type="molecule type" value="Genomic_DNA"/>
</dbReference>
<sequence length="159" mass="17524">MYSSQFLDLAISTAAECLEDPRLTPFGAVVVRNGEVLSVGVSSVIRDNNPVAHAEVNAIQSACRVLDSYLLTDCDLYCSGFPCPLCLSAARWAEVKQVYYAASLEDSAEFGFLDQKFYYDLARQDWSAGSEFPVLAGSSTQRAQGREVISRWKNMRNSS</sequence>
<organism evidence="2 3">
    <name type="scientific">Corynebacterium casei LMG S-19264</name>
    <dbReference type="NCBI Taxonomy" id="1285583"/>
    <lineage>
        <taxon>Bacteria</taxon>
        <taxon>Bacillati</taxon>
        <taxon>Actinomycetota</taxon>
        <taxon>Actinomycetes</taxon>
        <taxon>Mycobacteriales</taxon>
        <taxon>Corynebacteriaceae</taxon>
        <taxon>Corynebacterium</taxon>
    </lineage>
</organism>
<evidence type="ECO:0000313" key="3">
    <source>
        <dbReference type="Proteomes" id="UP000019226"/>
    </source>
</evidence>
<dbReference type="PANTHER" id="PTHR11079:SF161">
    <property type="entry name" value="CMP_DCMP-TYPE DEAMINASE DOMAIN-CONTAINING PROTEIN"/>
    <property type="match status" value="1"/>
</dbReference>
<evidence type="ECO:0000313" key="2">
    <source>
        <dbReference type="EMBL" id="AHI20369.1"/>
    </source>
</evidence>
<dbReference type="InterPro" id="IPR002125">
    <property type="entry name" value="CMP_dCMP_dom"/>
</dbReference>
<dbReference type="RefSeq" id="WP_081748483.1">
    <property type="nucleotide sequence ID" value="NZ_CP004350.1"/>
</dbReference>